<reference evidence="3" key="1">
    <citation type="submission" date="2020-12" db="EMBL/GenBank/DDBJ databases">
        <title>Clostridium thailandense sp. nov., a novel acetogenic bacterium isolated from peat land soil in Thailand.</title>
        <authorList>
            <person name="Chaikitkaew S."/>
            <person name="Birkeland N.K."/>
        </authorList>
    </citation>
    <scope>NUCLEOTIDE SEQUENCE</scope>
    <source>
        <strain evidence="3">DSM 17425</strain>
    </source>
</reference>
<comment type="caution">
    <text evidence="3">The sequence shown here is derived from an EMBL/GenBank/DDBJ whole genome shotgun (WGS) entry which is preliminary data.</text>
</comment>
<sequence>MKLITYIYKMRKKNLLMILGAMYILTLIAFGIAYWKIANMSSGEFFIFQNDINMNTKISAFKKKMKISIYNRDFNNVVSKLIASEEYKRPIVKIRTDKDKNMYSFAFDEPLGENWANYYYLLLQGKGITHMKIESSEEQIINRRIPTYKLNISLYRTSQKDNNEKYIIYDKEENKSLQKLTAITIWVKGYPTIHEELFKAEDCFYPLNFYFVNLMENSISFIDDSPLVLKNVANGSFKYPMWNFLYFSAVTITTLGYGDILPNSTMVRVLVMFETIFGVVIIGMFASCLFWNRK</sequence>
<gene>
    <name evidence="3" type="ORF">I6U51_19970</name>
</gene>
<name>A0A934M8K5_9CLOT</name>
<keyword evidence="3" id="KW-0407">Ion channel</keyword>
<dbReference type="AlphaFoldDB" id="A0A934M8K5"/>
<keyword evidence="3" id="KW-0406">Ion transport</keyword>
<keyword evidence="1" id="KW-0472">Membrane</keyword>
<feature type="transmembrane region" description="Helical" evidence="1">
    <location>
        <begin position="15"/>
        <end position="35"/>
    </location>
</feature>
<protein>
    <submittedName>
        <fullName evidence="3">Two pore domain potassium channel family protein</fullName>
    </submittedName>
</protein>
<dbReference type="EMBL" id="JAEEGB010000037">
    <property type="protein sequence ID" value="MBI6874951.1"/>
    <property type="molecule type" value="Genomic_DNA"/>
</dbReference>
<keyword evidence="4" id="KW-1185">Reference proteome</keyword>
<keyword evidence="1" id="KW-1133">Transmembrane helix</keyword>
<dbReference type="InterPro" id="IPR013099">
    <property type="entry name" value="K_chnl_dom"/>
</dbReference>
<accession>A0A934M8K5</accession>
<proteinExistence type="predicted"/>
<evidence type="ECO:0000313" key="3">
    <source>
        <dbReference type="EMBL" id="MBI6874951.1"/>
    </source>
</evidence>
<evidence type="ECO:0000259" key="2">
    <source>
        <dbReference type="Pfam" id="PF07885"/>
    </source>
</evidence>
<keyword evidence="1" id="KW-0812">Transmembrane</keyword>
<dbReference type="Pfam" id="PF07885">
    <property type="entry name" value="Ion_trans_2"/>
    <property type="match status" value="1"/>
</dbReference>
<evidence type="ECO:0000313" key="4">
    <source>
        <dbReference type="Proteomes" id="UP000622687"/>
    </source>
</evidence>
<feature type="transmembrane region" description="Helical" evidence="1">
    <location>
        <begin position="269"/>
        <end position="291"/>
    </location>
</feature>
<keyword evidence="3" id="KW-0813">Transport</keyword>
<dbReference type="Gene3D" id="1.10.287.70">
    <property type="match status" value="1"/>
</dbReference>
<evidence type="ECO:0000256" key="1">
    <source>
        <dbReference type="SAM" id="Phobius"/>
    </source>
</evidence>
<organism evidence="3 4">
    <name type="scientific">Clostridium aciditolerans</name>
    <dbReference type="NCBI Taxonomy" id="339861"/>
    <lineage>
        <taxon>Bacteria</taxon>
        <taxon>Bacillati</taxon>
        <taxon>Bacillota</taxon>
        <taxon>Clostridia</taxon>
        <taxon>Eubacteriales</taxon>
        <taxon>Clostridiaceae</taxon>
        <taxon>Clostridium</taxon>
    </lineage>
</organism>
<dbReference type="SUPFAM" id="SSF81324">
    <property type="entry name" value="Voltage-gated potassium channels"/>
    <property type="match status" value="1"/>
</dbReference>
<feature type="domain" description="Potassium channel" evidence="2">
    <location>
        <begin position="238"/>
        <end position="288"/>
    </location>
</feature>
<dbReference type="Proteomes" id="UP000622687">
    <property type="component" value="Unassembled WGS sequence"/>
</dbReference>
<dbReference type="GO" id="GO:0034220">
    <property type="term" value="P:monoatomic ion transmembrane transport"/>
    <property type="evidence" value="ECO:0007669"/>
    <property type="project" value="UniProtKB-KW"/>
</dbReference>